<dbReference type="Gene3D" id="3.90.550.10">
    <property type="entry name" value="Spore Coat Polysaccharide Biosynthesis Protein SpsA, Chain A"/>
    <property type="match status" value="1"/>
</dbReference>
<dbReference type="AlphaFoldDB" id="A0A2W1LTH3"/>
<organism evidence="2 3">
    <name type="scientific">Paenibacillus sambharensis</name>
    <dbReference type="NCBI Taxonomy" id="1803190"/>
    <lineage>
        <taxon>Bacteria</taxon>
        <taxon>Bacillati</taxon>
        <taxon>Bacillota</taxon>
        <taxon>Bacilli</taxon>
        <taxon>Bacillales</taxon>
        <taxon>Paenibacillaceae</taxon>
        <taxon>Paenibacillus</taxon>
    </lineage>
</organism>
<proteinExistence type="predicted"/>
<accession>A0A2W1LTH3</accession>
<dbReference type="OrthoDB" id="396512at2"/>
<dbReference type="EMBL" id="QKRB01000051">
    <property type="protein sequence ID" value="PZD94747.1"/>
    <property type="molecule type" value="Genomic_DNA"/>
</dbReference>
<feature type="domain" description="Glycosyltransferase 2-like" evidence="1">
    <location>
        <begin position="7"/>
        <end position="64"/>
    </location>
</feature>
<dbReference type="Pfam" id="PF00535">
    <property type="entry name" value="Glycos_transf_2"/>
    <property type="match status" value="1"/>
</dbReference>
<reference evidence="2 3" key="1">
    <citation type="submission" date="2018-06" db="EMBL/GenBank/DDBJ databases">
        <title>Paenibacillus imtechensis sp. nov.</title>
        <authorList>
            <person name="Pinnaka A.K."/>
            <person name="Singh H."/>
            <person name="Kaur M."/>
        </authorList>
    </citation>
    <scope>NUCLEOTIDE SEQUENCE [LARGE SCALE GENOMIC DNA]</scope>
    <source>
        <strain evidence="2 3">SMB1</strain>
    </source>
</reference>
<dbReference type="InterPro" id="IPR001173">
    <property type="entry name" value="Glyco_trans_2-like"/>
</dbReference>
<evidence type="ECO:0000313" key="3">
    <source>
        <dbReference type="Proteomes" id="UP000249522"/>
    </source>
</evidence>
<protein>
    <recommendedName>
        <fullName evidence="1">Glycosyltransferase 2-like domain-containing protein</fullName>
    </recommendedName>
</protein>
<gene>
    <name evidence="2" type="ORF">DNH61_17515</name>
</gene>
<keyword evidence="3" id="KW-1185">Reference proteome</keyword>
<sequence length="82" mass="9683">MRDVGMVMPVYNQDPLYLTLAMNSVLEQSYPHFHLAVVIDGANEQTRNQVYQYEKRKTRELRLLTSRPTRGFPVRLIQDLIF</sequence>
<dbReference type="InterPro" id="IPR029044">
    <property type="entry name" value="Nucleotide-diphossugar_trans"/>
</dbReference>
<name>A0A2W1LTH3_9BACL</name>
<evidence type="ECO:0000259" key="1">
    <source>
        <dbReference type="Pfam" id="PF00535"/>
    </source>
</evidence>
<dbReference type="SUPFAM" id="SSF53448">
    <property type="entry name" value="Nucleotide-diphospho-sugar transferases"/>
    <property type="match status" value="1"/>
</dbReference>
<evidence type="ECO:0000313" key="2">
    <source>
        <dbReference type="EMBL" id="PZD94747.1"/>
    </source>
</evidence>
<comment type="caution">
    <text evidence="2">The sequence shown here is derived from an EMBL/GenBank/DDBJ whole genome shotgun (WGS) entry which is preliminary data.</text>
</comment>
<dbReference type="Proteomes" id="UP000249522">
    <property type="component" value="Unassembled WGS sequence"/>
</dbReference>